<feature type="compositionally biased region" description="Basic and acidic residues" evidence="1">
    <location>
        <begin position="527"/>
        <end position="542"/>
    </location>
</feature>
<dbReference type="EMBL" id="KI392088">
    <property type="protein sequence ID" value="ERN18517.1"/>
    <property type="molecule type" value="Genomic_DNA"/>
</dbReference>
<feature type="compositionally biased region" description="Basic and acidic residues" evidence="1">
    <location>
        <begin position="660"/>
        <end position="673"/>
    </location>
</feature>
<accession>U5DAT4</accession>
<dbReference type="OMA" id="KICAGMK"/>
<feature type="region of interest" description="Disordered" evidence="1">
    <location>
        <begin position="470"/>
        <end position="573"/>
    </location>
</feature>
<name>U5DAT4_AMBTC</name>
<dbReference type="PANTHER" id="PTHR37241">
    <property type="entry name" value="NEUROFILAMENT HEAVY PROTEIN"/>
    <property type="match status" value="1"/>
</dbReference>
<feature type="compositionally biased region" description="Basic and acidic residues" evidence="1">
    <location>
        <begin position="691"/>
        <end position="701"/>
    </location>
</feature>
<dbReference type="PANTHER" id="PTHR37241:SF1">
    <property type="entry name" value="NEUROFILAMENT HEAVY PROTEIN"/>
    <property type="match status" value="1"/>
</dbReference>
<feature type="compositionally biased region" description="Low complexity" evidence="1">
    <location>
        <begin position="347"/>
        <end position="356"/>
    </location>
</feature>
<organism evidence="2 3">
    <name type="scientific">Amborella trichopoda</name>
    <dbReference type="NCBI Taxonomy" id="13333"/>
    <lineage>
        <taxon>Eukaryota</taxon>
        <taxon>Viridiplantae</taxon>
        <taxon>Streptophyta</taxon>
        <taxon>Embryophyta</taxon>
        <taxon>Tracheophyta</taxon>
        <taxon>Spermatophyta</taxon>
        <taxon>Magnoliopsida</taxon>
        <taxon>Amborellales</taxon>
        <taxon>Amborellaceae</taxon>
        <taxon>Amborella</taxon>
    </lineage>
</organism>
<protein>
    <submittedName>
        <fullName evidence="2">Uncharacterized protein</fullName>
    </submittedName>
</protein>
<dbReference type="Gramene" id="ERN18517">
    <property type="protein sequence ID" value="ERN18517"/>
    <property type="gene ID" value="AMTR_s00065p00045450"/>
</dbReference>
<reference evidence="3" key="1">
    <citation type="journal article" date="2013" name="Science">
        <title>The Amborella genome and the evolution of flowering plants.</title>
        <authorList>
            <consortium name="Amborella Genome Project"/>
        </authorList>
    </citation>
    <scope>NUCLEOTIDE SEQUENCE [LARGE SCALE GENOMIC DNA]</scope>
</reference>
<dbReference type="Proteomes" id="UP000017836">
    <property type="component" value="Unassembled WGS sequence"/>
</dbReference>
<feature type="compositionally biased region" description="Basic and acidic residues" evidence="1">
    <location>
        <begin position="123"/>
        <end position="134"/>
    </location>
</feature>
<dbReference type="AlphaFoldDB" id="U5DAT4"/>
<feature type="region of interest" description="Disordered" evidence="1">
    <location>
        <begin position="301"/>
        <end position="399"/>
    </location>
</feature>
<feature type="region of interest" description="Disordered" evidence="1">
    <location>
        <begin position="652"/>
        <end position="701"/>
    </location>
</feature>
<feature type="region of interest" description="Disordered" evidence="1">
    <location>
        <begin position="81"/>
        <end position="184"/>
    </location>
</feature>
<dbReference type="HOGENOM" id="CLU_354252_0_0_1"/>
<gene>
    <name evidence="2" type="ORF">AMTR_s00065p00045450</name>
</gene>
<evidence type="ECO:0000313" key="2">
    <source>
        <dbReference type="EMBL" id="ERN18517.1"/>
    </source>
</evidence>
<dbReference type="eggNOG" id="ENOG502R6X8">
    <property type="taxonomic scope" value="Eukaryota"/>
</dbReference>
<proteinExistence type="predicted"/>
<feature type="compositionally biased region" description="Basic and acidic residues" evidence="1">
    <location>
        <begin position="303"/>
        <end position="323"/>
    </location>
</feature>
<feature type="compositionally biased region" description="Polar residues" evidence="1">
    <location>
        <begin position="564"/>
        <end position="573"/>
    </location>
</feature>
<evidence type="ECO:0000313" key="3">
    <source>
        <dbReference type="Proteomes" id="UP000017836"/>
    </source>
</evidence>
<feature type="compositionally biased region" description="Basic and acidic residues" evidence="1">
    <location>
        <begin position="357"/>
        <end position="375"/>
    </location>
</feature>
<keyword evidence="3" id="KW-1185">Reference proteome</keyword>
<feature type="compositionally biased region" description="Basic and acidic residues" evidence="1">
    <location>
        <begin position="552"/>
        <end position="563"/>
    </location>
</feature>
<evidence type="ECO:0000256" key="1">
    <source>
        <dbReference type="SAM" id="MobiDB-lite"/>
    </source>
</evidence>
<feature type="compositionally biased region" description="Polar residues" evidence="1">
    <location>
        <begin position="484"/>
        <end position="507"/>
    </location>
</feature>
<feature type="compositionally biased region" description="Polar residues" evidence="1">
    <location>
        <begin position="681"/>
        <end position="690"/>
    </location>
</feature>
<sequence>MEELRAILKEGLSLNYEEEEIYETIQAPKWVDLRMADRFQPDDNAWFCLQVGCNQKHEEVLDPAALRKAFILRVMAARSPNKPLRKTRNQGSPCVKSPLSAPAKSVKDRTPGKSKSRLFPRILESESSKHETATKLDLVSNNCSTPDIKKNPRHDHTKSKALTTPRYKKSSAEPQPFHSAQTRKGTGINTVKTGKVAKVLVFPSPRKPIKKRHSLKDVTPIETEMKKLEISSGAKNVSGHFCKSSRCASNDAYYSRPTPVPVKSLLSTCKEPGASLRLTKKKVPRSLQKCNRYLDMKSLSPINERKPYQKDNKNATKEDHIEQVGEGGNGYSSDMEIDGNSRKGSMEEASSSSIASREGELNRHEEDQETEKEGRSASIPETESEPHKENLGPIAEDSEPSSLSELLQVVLKDVLPIGSTVLGSNSYLLESSITDEKMTSPNSVNKNAERLGEPDAHNLKENNISDCHVGSDLSLNDKHHVPSDDTQVTKNPIQISENNTLAPMDNNQVRESHSHITNKPLIPLDDSQVRENPNRFPKEKTAKQSSGNSALDSEKENDDKENTSDSANNSNKLNSYTFCSEEKMGIQADCGNTQKMANCLQVKASSGNLATVYGAKYKKPKPTNPKPFRLRTDERGILKEANQERRLHLLATLKETNSQEGKKHEVHRDDKNHQQHGPCRSDNSNLGDNQTKTEPRVHKERLGSTQCYGSEKCTENKMALNTPIRRKKSDGNKDEVSETKQKQAVKLLRSPQPVKPQSKGYVCHYRRSGLLYMDEEDMASSAFFLEPVCIHLD</sequence>